<dbReference type="InterPro" id="IPR001810">
    <property type="entry name" value="F-box_dom"/>
</dbReference>
<evidence type="ECO:0000313" key="2">
    <source>
        <dbReference type="EMBL" id="KAE8316501.1"/>
    </source>
</evidence>
<dbReference type="Proteomes" id="UP000325433">
    <property type="component" value="Unassembled WGS sequence"/>
</dbReference>
<dbReference type="CDD" id="cd09917">
    <property type="entry name" value="F-box_SF"/>
    <property type="match status" value="1"/>
</dbReference>
<dbReference type="SMART" id="SM00256">
    <property type="entry name" value="FBOX"/>
    <property type="match status" value="1"/>
</dbReference>
<reference evidence="3" key="1">
    <citation type="submission" date="2019-04" db="EMBL/GenBank/DDBJ databases">
        <title>Friends and foes A comparative genomics studyof 23 Aspergillus species from section Flavi.</title>
        <authorList>
            <consortium name="DOE Joint Genome Institute"/>
            <person name="Kjaerbolling I."/>
            <person name="Vesth T."/>
            <person name="Frisvad J.C."/>
            <person name="Nybo J.L."/>
            <person name="Theobald S."/>
            <person name="Kildgaard S."/>
            <person name="Isbrandt T."/>
            <person name="Kuo A."/>
            <person name="Sato A."/>
            <person name="Lyhne E.K."/>
            <person name="Kogle M.E."/>
            <person name="Wiebenga A."/>
            <person name="Kun R.S."/>
            <person name="Lubbers R.J."/>
            <person name="Makela M.R."/>
            <person name="Barry K."/>
            <person name="Chovatia M."/>
            <person name="Clum A."/>
            <person name="Daum C."/>
            <person name="Haridas S."/>
            <person name="He G."/>
            <person name="LaButti K."/>
            <person name="Lipzen A."/>
            <person name="Mondo S."/>
            <person name="Riley R."/>
            <person name="Salamov A."/>
            <person name="Simmons B.A."/>
            <person name="Magnuson J.K."/>
            <person name="Henrissat B."/>
            <person name="Mortensen U.H."/>
            <person name="Larsen T.O."/>
            <person name="Devries R.P."/>
            <person name="Grigoriev I.V."/>
            <person name="Machida M."/>
            <person name="Baker S.E."/>
            <person name="Andersen M.R."/>
        </authorList>
    </citation>
    <scope>NUCLEOTIDE SEQUENCE [LARGE SCALE GENOMIC DNA]</scope>
    <source>
        <strain evidence="3">CBS 130015</strain>
    </source>
</reference>
<accession>A0A5N6W6P0</accession>
<evidence type="ECO:0000259" key="1">
    <source>
        <dbReference type="PROSITE" id="PS50181"/>
    </source>
</evidence>
<dbReference type="EMBL" id="ML738306">
    <property type="protein sequence ID" value="KAE8316501.1"/>
    <property type="molecule type" value="Genomic_DNA"/>
</dbReference>
<feature type="domain" description="F-box" evidence="1">
    <location>
        <begin position="1"/>
        <end position="46"/>
    </location>
</feature>
<dbReference type="PROSITE" id="PS50181">
    <property type="entry name" value="FBOX"/>
    <property type="match status" value="1"/>
</dbReference>
<dbReference type="AlphaFoldDB" id="A0A5N6W6P0"/>
<dbReference type="SUPFAM" id="SSF52047">
    <property type="entry name" value="RNI-like"/>
    <property type="match status" value="1"/>
</dbReference>
<protein>
    <recommendedName>
        <fullName evidence="1">F-box domain-containing protein</fullName>
    </recommendedName>
</protein>
<dbReference type="InterPro" id="IPR036047">
    <property type="entry name" value="F-box-like_dom_sf"/>
</dbReference>
<organism evidence="2 3">
    <name type="scientific">Aspergillus transmontanensis</name>
    <dbReference type="NCBI Taxonomy" id="1034304"/>
    <lineage>
        <taxon>Eukaryota</taxon>
        <taxon>Fungi</taxon>
        <taxon>Dikarya</taxon>
        <taxon>Ascomycota</taxon>
        <taxon>Pezizomycotina</taxon>
        <taxon>Eurotiomycetes</taxon>
        <taxon>Eurotiomycetidae</taxon>
        <taxon>Eurotiales</taxon>
        <taxon>Aspergillaceae</taxon>
        <taxon>Aspergillus</taxon>
        <taxon>Aspergillus subgen. Circumdati</taxon>
    </lineage>
</organism>
<proteinExistence type="predicted"/>
<dbReference type="SUPFAM" id="SSF81383">
    <property type="entry name" value="F-box domain"/>
    <property type="match status" value="1"/>
</dbReference>
<gene>
    <name evidence="2" type="ORF">BDV41DRAFT_573783</name>
</gene>
<dbReference type="PANTHER" id="PTHR42057:SF2">
    <property type="entry name" value="F-BOX DOMAIN PROTEIN (AFU_ORTHOLOGUE AFUA_4G00200)-RELATED"/>
    <property type="match status" value="1"/>
</dbReference>
<sequence>MQSLASLPTEILHKIIRFAEPESLKTLRQVCRSLAEIGKERLFESITVYATEESCDKFTDFLENEDHDCLHLVTKVYLDLSEFEYDGYRVYNYGIWEGPREKTFRRFVRLFPRLKELPRLRSIVLGFYPESTGGVDGVSDVPYAFGIRSAAIKEFLSAITTLPQMPQELAFRELLNVNESNQEEVEKIEKVLQSLRSLRLNITNPHNVGDPETTLHHDDMHTFFSTLPSFWLHPALQNLEHLTIYSNVYFGYYPKLDLRGVHFPRLSTVALGNYAFVHDSQLDWILSHRDTLTELYLDGCTILWAVASYNKERTYLDPDSYTTHPELKGRGYATYDTRWHHYFKSFHELQHLRHFRYGNSEHWWGNKTTPFERETEIIIGMHEESYLTFSDSYEQELSYDYGAWFRIKWEERGPLPWIEEDQTSLEELLAKIGQKYVIDEATEHQIALARELRRPRAAVTPIHE</sequence>
<name>A0A5N6W6P0_9EURO</name>
<dbReference type="PANTHER" id="PTHR42057">
    <property type="entry name" value="F-BOX DOMAIN PROTEIN (AFU_ORTHOLOGUE AFUA_4G00200)"/>
    <property type="match status" value="1"/>
</dbReference>
<keyword evidence="3" id="KW-1185">Reference proteome</keyword>
<dbReference type="Pfam" id="PF12937">
    <property type="entry name" value="F-box-like"/>
    <property type="match status" value="1"/>
</dbReference>
<evidence type="ECO:0000313" key="3">
    <source>
        <dbReference type="Proteomes" id="UP000325433"/>
    </source>
</evidence>